<dbReference type="AlphaFoldDB" id="A0A2P5XVQ9"/>
<reference evidence="1 2" key="1">
    <citation type="submission" date="2015-01" db="EMBL/GenBank/DDBJ databases">
        <title>Genome of allotetraploid Gossypium barbadense reveals genomic plasticity and fiber elongation in cotton evolution.</title>
        <authorList>
            <person name="Chen X."/>
            <person name="Liu X."/>
            <person name="Zhao B."/>
            <person name="Zheng H."/>
            <person name="Hu Y."/>
            <person name="Lu G."/>
            <person name="Yang C."/>
            <person name="Chen J."/>
            <person name="Shan C."/>
            <person name="Zhang L."/>
            <person name="Zhou Y."/>
            <person name="Wang L."/>
            <person name="Guo W."/>
            <person name="Bai Y."/>
            <person name="Ruan J."/>
            <person name="Shangguan X."/>
            <person name="Mao Y."/>
            <person name="Jiang J."/>
            <person name="Zhu Y."/>
            <person name="Lei J."/>
            <person name="Kang H."/>
            <person name="Chen S."/>
            <person name="He X."/>
            <person name="Wang R."/>
            <person name="Wang Y."/>
            <person name="Chen J."/>
            <person name="Wang L."/>
            <person name="Yu S."/>
            <person name="Wang B."/>
            <person name="Wei J."/>
            <person name="Song S."/>
            <person name="Lu X."/>
            <person name="Gao Z."/>
            <person name="Gu W."/>
            <person name="Deng X."/>
            <person name="Ma D."/>
            <person name="Wang S."/>
            <person name="Liang W."/>
            <person name="Fang L."/>
            <person name="Cai C."/>
            <person name="Zhu X."/>
            <person name="Zhou B."/>
            <person name="Zhang Y."/>
            <person name="Chen Z."/>
            <person name="Xu S."/>
            <person name="Zhu R."/>
            <person name="Wang S."/>
            <person name="Zhang T."/>
            <person name="Zhao G."/>
        </authorList>
    </citation>
    <scope>NUCLEOTIDE SEQUENCE [LARGE SCALE GENOMIC DNA]</scope>
    <source>
        <strain evidence="2">cv. Xinhai21</strain>
        <tissue evidence="1">Leaf</tissue>
    </source>
</reference>
<dbReference type="Proteomes" id="UP000239757">
    <property type="component" value="Unassembled WGS sequence"/>
</dbReference>
<proteinExistence type="predicted"/>
<gene>
    <name evidence="1" type="ORF">GOBAR_AA13203</name>
</gene>
<evidence type="ECO:0000313" key="2">
    <source>
        <dbReference type="Proteomes" id="UP000239757"/>
    </source>
</evidence>
<name>A0A2P5XVQ9_GOSBA</name>
<evidence type="ECO:0000313" key="1">
    <source>
        <dbReference type="EMBL" id="PPS07431.1"/>
    </source>
</evidence>
<accession>A0A2P5XVQ9</accession>
<protein>
    <submittedName>
        <fullName evidence="1">Uncharacterized protein</fullName>
    </submittedName>
</protein>
<sequence>MAEMVEGRRYGRWYGTPVSDVVHVEASTWRQRRNGMAEMVEGRRYGRWYGTPVSDVVHVEASTWRQRRNG</sequence>
<organism evidence="1 2">
    <name type="scientific">Gossypium barbadense</name>
    <name type="common">Sea Island cotton</name>
    <name type="synonym">Hibiscus barbadensis</name>
    <dbReference type="NCBI Taxonomy" id="3634"/>
    <lineage>
        <taxon>Eukaryota</taxon>
        <taxon>Viridiplantae</taxon>
        <taxon>Streptophyta</taxon>
        <taxon>Embryophyta</taxon>
        <taxon>Tracheophyta</taxon>
        <taxon>Spermatophyta</taxon>
        <taxon>Magnoliopsida</taxon>
        <taxon>eudicotyledons</taxon>
        <taxon>Gunneridae</taxon>
        <taxon>Pentapetalae</taxon>
        <taxon>rosids</taxon>
        <taxon>malvids</taxon>
        <taxon>Malvales</taxon>
        <taxon>Malvaceae</taxon>
        <taxon>Malvoideae</taxon>
        <taxon>Gossypium</taxon>
    </lineage>
</organism>
<dbReference type="EMBL" id="KZ664138">
    <property type="protein sequence ID" value="PPS07431.1"/>
    <property type="molecule type" value="Genomic_DNA"/>
</dbReference>